<dbReference type="Gene3D" id="1.10.418.10">
    <property type="entry name" value="Calponin-like domain"/>
    <property type="match status" value="1"/>
</dbReference>
<dbReference type="SUPFAM" id="SSF47576">
    <property type="entry name" value="Calponin-homology domain, CH-domain"/>
    <property type="match status" value="1"/>
</dbReference>
<dbReference type="InterPro" id="IPR036872">
    <property type="entry name" value="CH_dom_sf"/>
</dbReference>
<evidence type="ECO:0000259" key="1">
    <source>
        <dbReference type="PROSITE" id="PS50021"/>
    </source>
</evidence>
<reference evidence="2" key="1">
    <citation type="submission" date="2013-02" db="EMBL/GenBank/DDBJ databases">
        <title>Immune-Related transcriptome of Coptotermes formosanus Shiraki workers: the defense mechanism.</title>
        <authorList>
            <person name="Hussain A."/>
            <person name="Li Y.F."/>
            <person name="Cheng Y."/>
            <person name="Liu Y."/>
            <person name="Chen C.C."/>
            <person name="Wen S.Y."/>
        </authorList>
    </citation>
    <scope>NUCLEOTIDE SEQUENCE</scope>
</reference>
<dbReference type="AlphaFoldDB" id="R4V1B5"/>
<sequence length="451" mass="50406">MGESPDAMMKWVNNSIDDPSYVIKNLSEDFKDGVIVIKLLEKLSKQPFPEKYSQKPTNPFIMTQNCNSAVDFARRIPKFNYQIDGNDISSGNEKKIIDFLNALKKINPNEFTPVVVAPLQPSIKRGFSTPSKSVEVNLPNTSSQQLSLKINSFTNRQNHCQFSQDDENKMISQKSLVVVSEGFDTNSVPGSKFVLLLANNIKEFPISAFYGMDNWFGIELKVSIPKLPEKCFSMCKKVQSIVLPNTVTDIGLHCFSGCSFLRNIDLPNSVTSMEDFCSESCSSLQAIRIPTNVKKLGNNCFSKCSALRKVDLSSSLISLGDLCFESCSQLYSINLPKTTEKLGKSCFAGCSSLDKIEFPVTVTSLGESCFANCRMLKMVELPKWLDNMGMNCFQNCTQLVNVKVPPRYVRKMKGIPEETTIPITKVLLFDEIKSNYFNGCPGHIHINIDIK</sequence>
<organism evidence="2">
    <name type="scientific">Coptotermes formosanus</name>
    <name type="common">Formosan subterranean termite</name>
    <dbReference type="NCBI Taxonomy" id="36987"/>
    <lineage>
        <taxon>Eukaryota</taxon>
        <taxon>Metazoa</taxon>
        <taxon>Ecdysozoa</taxon>
        <taxon>Arthropoda</taxon>
        <taxon>Hexapoda</taxon>
        <taxon>Insecta</taxon>
        <taxon>Pterygota</taxon>
        <taxon>Neoptera</taxon>
        <taxon>Polyneoptera</taxon>
        <taxon>Dictyoptera</taxon>
        <taxon>Blattodea</taxon>
        <taxon>Blattoidea</taxon>
        <taxon>Termitoidae</taxon>
        <taxon>Rhinotermitidae</taxon>
        <taxon>Coptotermes</taxon>
    </lineage>
</organism>
<dbReference type="InterPro" id="IPR032675">
    <property type="entry name" value="LRR_dom_sf"/>
</dbReference>
<dbReference type="EMBL" id="KC571913">
    <property type="protein sequence ID" value="AGM32412.1"/>
    <property type="molecule type" value="mRNA"/>
</dbReference>
<feature type="domain" description="Calponin-homology (CH)" evidence="1">
    <location>
        <begin position="2"/>
        <end position="108"/>
    </location>
</feature>
<dbReference type="PROSITE" id="PS50021">
    <property type="entry name" value="CH"/>
    <property type="match status" value="1"/>
</dbReference>
<protein>
    <submittedName>
        <fullName evidence="2">Leucine rich repeat protein</fullName>
    </submittedName>
</protein>
<dbReference type="InterPro" id="IPR053139">
    <property type="entry name" value="Surface_bspA-like"/>
</dbReference>
<dbReference type="Pfam" id="PF00307">
    <property type="entry name" value="CH"/>
    <property type="match status" value="1"/>
</dbReference>
<dbReference type="SUPFAM" id="SSF52058">
    <property type="entry name" value="L domain-like"/>
    <property type="match status" value="1"/>
</dbReference>
<dbReference type="Gene3D" id="3.80.10.10">
    <property type="entry name" value="Ribonuclease Inhibitor"/>
    <property type="match status" value="2"/>
</dbReference>
<dbReference type="PANTHER" id="PTHR45661:SF3">
    <property type="entry name" value="IG-LIKE DOMAIN-CONTAINING PROTEIN"/>
    <property type="match status" value="1"/>
</dbReference>
<evidence type="ECO:0000313" key="2">
    <source>
        <dbReference type="EMBL" id="AGM32412.1"/>
    </source>
</evidence>
<dbReference type="SMART" id="SM00033">
    <property type="entry name" value="CH"/>
    <property type="match status" value="1"/>
</dbReference>
<proteinExistence type="evidence at transcript level"/>
<name>R4V1B5_COPFO</name>
<accession>R4V1B5</accession>
<dbReference type="InterPro" id="IPR001715">
    <property type="entry name" value="CH_dom"/>
</dbReference>
<dbReference type="InterPro" id="IPR026906">
    <property type="entry name" value="LRR_5"/>
</dbReference>
<dbReference type="PANTHER" id="PTHR45661">
    <property type="entry name" value="SURFACE ANTIGEN"/>
    <property type="match status" value="1"/>
</dbReference>
<dbReference type="Pfam" id="PF13306">
    <property type="entry name" value="LRR_5"/>
    <property type="match status" value="1"/>
</dbReference>